<dbReference type="InterPro" id="IPR001849">
    <property type="entry name" value="PH_domain"/>
</dbReference>
<dbReference type="InterPro" id="IPR001298">
    <property type="entry name" value="Filamin/ABP280_rpt"/>
</dbReference>
<dbReference type="OrthoDB" id="342730at2759"/>
<proteinExistence type="predicted"/>
<reference evidence="6" key="1">
    <citation type="journal article" date="2023" name="Commun. Biol.">
        <title>Genome analysis of Parmales, the sister group of diatoms, reveals the evolutionary specialization of diatoms from phago-mixotrophs to photoautotrophs.</title>
        <authorList>
            <person name="Ban H."/>
            <person name="Sato S."/>
            <person name="Yoshikawa S."/>
            <person name="Yamada K."/>
            <person name="Nakamura Y."/>
            <person name="Ichinomiya M."/>
            <person name="Sato N."/>
            <person name="Blanc-Mathieu R."/>
            <person name="Endo H."/>
            <person name="Kuwata A."/>
            <person name="Ogata H."/>
        </authorList>
    </citation>
    <scope>NUCLEOTIDE SEQUENCE [LARGE SCALE GENOMIC DNA]</scope>
    <source>
        <strain evidence="6">NIES 3701</strain>
    </source>
</reference>
<dbReference type="Pfam" id="PF00630">
    <property type="entry name" value="Filamin"/>
    <property type="match status" value="2"/>
</dbReference>
<accession>A0A9W7B7A7</accession>
<sequence>MEHMDEFESDISSLKSSLRDQGSRTKQMASKFGVPGITKDEPESEDPYSPSGGHGLAEGENIGVDPSLLRKTSGYLWKRASDSKKWKKRFFALKHQLRHKNDPYELYYFSKPTDSTPKAIIVLDGAEVVAEARNAKEKGVKYEFQLYVAGGTMVELYAENQQERQDWLDTLGAVIQAHRRRMHVGGGAGKGALSTGGASGGLYNIDVTPDQAQSCEAFGPGLFGAEAGTSTTFTIQATDAGGQPMTEGGMPFTATLENEDYLYNVQVLDNNDGTYSSTYAISAPGDYSLALKLNDEHHIFGSPFAVRVSPANADARQCVARGDGLIIAKSMETSYFVIEARDKLGNMRNVGNDPFEVSVAGPSILKGLQDNSDGTYSCAFEVTATADTIAQVPDAVTINVQIGGKHLPGSPFKPNLEPPDGNWEVVDEGKIALPVPPISPNKGRTALSSPMSSPTNKLPVQTGGQPSPFKSPASRHKDGGLMSTVMGASYNSNNPSSPMPPAEQSSPPILAGHGTGAQNHSTKGKLAAARAKAHATQKRKTMLSSKSLSPMAKSPPKANLTVDTGAGGANAPPSDLNGEEKIVWNSALGLMSDPQVLPLFESHSSHLMLVFDYYSCDSGKSSGRAVKTLALGASAGRHKGGLQLCLDYDIVPSFLTKKEVRSAYTVVSRMMGGGAAKADGLDFGGFIQLLGLLSVMALGKPNFQHMYPSNAKKVGVLLDVWGLADPIRLQMAIGHKN</sequence>
<feature type="region of interest" description="Disordered" evidence="3">
    <location>
        <begin position="1"/>
        <end position="63"/>
    </location>
</feature>
<feature type="region of interest" description="Disordered" evidence="3">
    <location>
        <begin position="434"/>
        <end position="520"/>
    </location>
</feature>
<dbReference type="InterPro" id="IPR014756">
    <property type="entry name" value="Ig_E-set"/>
</dbReference>
<dbReference type="PROSITE" id="PS50194">
    <property type="entry name" value="FILAMIN_REPEAT"/>
    <property type="match status" value="2"/>
</dbReference>
<dbReference type="GO" id="GO:0030036">
    <property type="term" value="P:actin cytoskeleton organization"/>
    <property type="evidence" value="ECO:0007669"/>
    <property type="project" value="InterPro"/>
</dbReference>
<comment type="caution">
    <text evidence="5">The sequence shown here is derived from an EMBL/GenBank/DDBJ whole genome shotgun (WGS) entry which is preliminary data.</text>
</comment>
<dbReference type="Gene3D" id="2.30.29.30">
    <property type="entry name" value="Pleckstrin-homology domain (PH domain)/Phosphotyrosine-binding domain (PTB)"/>
    <property type="match status" value="1"/>
</dbReference>
<keyword evidence="6" id="KW-1185">Reference proteome</keyword>
<evidence type="ECO:0000256" key="2">
    <source>
        <dbReference type="PROSITE-ProRule" id="PRU00087"/>
    </source>
</evidence>
<name>A0A9W7B7A7_9STRA</name>
<organism evidence="5 6">
    <name type="scientific">Triparma strigata</name>
    <dbReference type="NCBI Taxonomy" id="1606541"/>
    <lineage>
        <taxon>Eukaryota</taxon>
        <taxon>Sar</taxon>
        <taxon>Stramenopiles</taxon>
        <taxon>Ochrophyta</taxon>
        <taxon>Bolidophyceae</taxon>
        <taxon>Parmales</taxon>
        <taxon>Triparmaceae</taxon>
        <taxon>Triparma</taxon>
    </lineage>
</organism>
<dbReference type="Pfam" id="PF00169">
    <property type="entry name" value="PH"/>
    <property type="match status" value="1"/>
</dbReference>
<dbReference type="AlphaFoldDB" id="A0A9W7B7A7"/>
<evidence type="ECO:0000259" key="4">
    <source>
        <dbReference type="PROSITE" id="PS50003"/>
    </source>
</evidence>
<evidence type="ECO:0000313" key="5">
    <source>
        <dbReference type="EMBL" id="GMH81683.1"/>
    </source>
</evidence>
<dbReference type="SMART" id="SM00233">
    <property type="entry name" value="PH"/>
    <property type="match status" value="1"/>
</dbReference>
<dbReference type="PANTHER" id="PTHR38537">
    <property type="entry name" value="JITTERBUG, ISOFORM N"/>
    <property type="match status" value="1"/>
</dbReference>
<gene>
    <name evidence="5" type="ORF">TrST_g8941</name>
</gene>
<dbReference type="PANTHER" id="PTHR38537:SF8">
    <property type="entry name" value="FILAMIN-A"/>
    <property type="match status" value="1"/>
</dbReference>
<dbReference type="PROSITE" id="PS50003">
    <property type="entry name" value="PH_DOMAIN"/>
    <property type="match status" value="1"/>
</dbReference>
<feature type="compositionally biased region" description="Polar residues" evidence="3">
    <location>
        <begin position="446"/>
        <end position="465"/>
    </location>
</feature>
<dbReference type="GO" id="GO:0051015">
    <property type="term" value="F:actin filament binding"/>
    <property type="evidence" value="ECO:0007669"/>
    <property type="project" value="InterPro"/>
</dbReference>
<evidence type="ECO:0000313" key="6">
    <source>
        <dbReference type="Proteomes" id="UP001165085"/>
    </source>
</evidence>
<keyword evidence="1" id="KW-0677">Repeat</keyword>
<feature type="region of interest" description="Disordered" evidence="3">
    <location>
        <begin position="537"/>
        <end position="574"/>
    </location>
</feature>
<dbReference type="Proteomes" id="UP001165085">
    <property type="component" value="Unassembled WGS sequence"/>
</dbReference>
<evidence type="ECO:0000256" key="3">
    <source>
        <dbReference type="SAM" id="MobiDB-lite"/>
    </source>
</evidence>
<feature type="domain" description="PH" evidence="4">
    <location>
        <begin position="69"/>
        <end position="176"/>
    </location>
</feature>
<dbReference type="SMART" id="SM00557">
    <property type="entry name" value="IG_FLMN"/>
    <property type="match status" value="2"/>
</dbReference>
<dbReference type="EMBL" id="BRXY01000259">
    <property type="protein sequence ID" value="GMH81683.1"/>
    <property type="molecule type" value="Genomic_DNA"/>
</dbReference>
<dbReference type="Gene3D" id="2.60.40.10">
    <property type="entry name" value="Immunoglobulins"/>
    <property type="match status" value="2"/>
</dbReference>
<dbReference type="InterPro" id="IPR044801">
    <property type="entry name" value="Filamin"/>
</dbReference>
<dbReference type="SUPFAM" id="SSF81296">
    <property type="entry name" value="E set domains"/>
    <property type="match status" value="2"/>
</dbReference>
<feature type="repeat" description="Filamin" evidence="2">
    <location>
        <begin position="310"/>
        <end position="416"/>
    </location>
</feature>
<dbReference type="InterPro" id="IPR011993">
    <property type="entry name" value="PH-like_dom_sf"/>
</dbReference>
<dbReference type="InterPro" id="IPR013783">
    <property type="entry name" value="Ig-like_fold"/>
</dbReference>
<dbReference type="InterPro" id="IPR017868">
    <property type="entry name" value="Filamin/ABP280_repeat-like"/>
</dbReference>
<feature type="repeat" description="Filamin" evidence="2">
    <location>
        <begin position="207"/>
        <end position="308"/>
    </location>
</feature>
<evidence type="ECO:0000256" key="1">
    <source>
        <dbReference type="ARBA" id="ARBA00022737"/>
    </source>
</evidence>
<protein>
    <recommendedName>
        <fullName evidence="4">PH domain-containing protein</fullName>
    </recommendedName>
</protein>
<dbReference type="SUPFAM" id="SSF50729">
    <property type="entry name" value="PH domain-like"/>
    <property type="match status" value="1"/>
</dbReference>